<proteinExistence type="inferred from homology"/>
<dbReference type="GO" id="GO:0008818">
    <property type="term" value="F:cobalamin 5'-phosphate synthase activity"/>
    <property type="evidence" value="ECO:0007669"/>
    <property type="project" value="UniProtKB-UniRule"/>
</dbReference>
<dbReference type="OrthoDB" id="9794626at2"/>
<dbReference type="InterPro" id="IPR003805">
    <property type="entry name" value="CobS"/>
</dbReference>
<evidence type="ECO:0000256" key="3">
    <source>
        <dbReference type="ARBA" id="ARBA00004663"/>
    </source>
</evidence>
<keyword evidence="13 19" id="KW-0472">Membrane</keyword>
<evidence type="ECO:0000256" key="16">
    <source>
        <dbReference type="ARBA" id="ARBA00032853"/>
    </source>
</evidence>
<evidence type="ECO:0000256" key="17">
    <source>
        <dbReference type="ARBA" id="ARBA00048623"/>
    </source>
</evidence>
<comment type="catalytic activity">
    <reaction evidence="18 19">
        <text>alpha-ribazole 5'-phosphate + adenosylcob(III)inamide-GDP = adenosylcob(III)alamin 5'-phosphate + GMP + H(+)</text>
        <dbReference type="Rhea" id="RHEA:23560"/>
        <dbReference type="ChEBI" id="CHEBI:15378"/>
        <dbReference type="ChEBI" id="CHEBI:57918"/>
        <dbReference type="ChEBI" id="CHEBI:58115"/>
        <dbReference type="ChEBI" id="CHEBI:60487"/>
        <dbReference type="ChEBI" id="CHEBI:60493"/>
        <dbReference type="EC" id="2.7.8.26"/>
    </reaction>
</comment>
<dbReference type="EMBL" id="QVQT01000003">
    <property type="protein sequence ID" value="RFU16928.1"/>
    <property type="molecule type" value="Genomic_DNA"/>
</dbReference>
<evidence type="ECO:0000313" key="21">
    <source>
        <dbReference type="Proteomes" id="UP000264702"/>
    </source>
</evidence>
<sequence length="246" mass="26236">MKRLFAEMIAAFQFLTCVPMPGLAGGATDLSRAATFFPVVGLILGLAAGLLDLWLMHHLPATAAALLVVLFTVLITGGLHEDGLADAADAFGGGWSRERVLEILQDSRIGSFGAIAIAFSLLARTLLIASLPPHRVIAYFICAHVLCRWTALPLGCFLPSARNSGQGMRLARQISPVSLIAGSVLALGISAYLLRASLWLPWTAVLLITLLSAMYYRRRIGGITGDCFGATIQLAEIAVYLCGVWQ</sequence>
<keyword evidence="8 19" id="KW-0169">Cobalamin biosynthesis</keyword>
<comment type="subcellular location">
    <subcellularLocation>
        <location evidence="2 19">Cell membrane</location>
        <topology evidence="2 19">Multi-pass membrane protein</topology>
    </subcellularLocation>
</comment>
<evidence type="ECO:0000256" key="7">
    <source>
        <dbReference type="ARBA" id="ARBA00022475"/>
    </source>
</evidence>
<keyword evidence="10 19" id="KW-0812">Transmembrane</keyword>
<protein>
    <recommendedName>
        <fullName evidence="6 19">Adenosylcobinamide-GDP ribazoletransferase</fullName>
        <ecNumber evidence="5 19">2.7.8.26</ecNumber>
    </recommendedName>
    <alternativeName>
        <fullName evidence="16 19">Cobalamin synthase</fullName>
    </alternativeName>
    <alternativeName>
        <fullName evidence="15 19">Cobalamin-5'-phosphate synthase</fullName>
    </alternativeName>
</protein>
<dbReference type="HAMAP" id="MF_00719">
    <property type="entry name" value="CobS"/>
    <property type="match status" value="1"/>
</dbReference>
<dbReference type="AlphaFoldDB" id="A0A372IPX3"/>
<evidence type="ECO:0000256" key="18">
    <source>
        <dbReference type="ARBA" id="ARBA00049504"/>
    </source>
</evidence>
<evidence type="ECO:0000256" key="8">
    <source>
        <dbReference type="ARBA" id="ARBA00022573"/>
    </source>
</evidence>
<dbReference type="GO" id="GO:0005886">
    <property type="term" value="C:plasma membrane"/>
    <property type="evidence" value="ECO:0007669"/>
    <property type="project" value="UniProtKB-SubCell"/>
</dbReference>
<reference evidence="20 21" key="1">
    <citation type="submission" date="2018-08" db="EMBL/GenBank/DDBJ databases">
        <title>Acidipila sp. 4G-K13, an acidobacterium isolated from forest soil.</title>
        <authorList>
            <person name="Gao Z.-H."/>
            <person name="Qiu L.-H."/>
        </authorList>
    </citation>
    <scope>NUCLEOTIDE SEQUENCE [LARGE SCALE GENOMIC DNA]</scope>
    <source>
        <strain evidence="20 21">4G-K13</strain>
    </source>
</reference>
<feature type="transmembrane region" description="Helical" evidence="19">
    <location>
        <begin position="199"/>
        <end position="216"/>
    </location>
</feature>
<comment type="cofactor">
    <cofactor evidence="1 19">
        <name>Mg(2+)</name>
        <dbReference type="ChEBI" id="CHEBI:18420"/>
    </cofactor>
</comment>
<evidence type="ECO:0000256" key="9">
    <source>
        <dbReference type="ARBA" id="ARBA00022679"/>
    </source>
</evidence>
<name>A0A372IPX3_9BACT</name>
<feature type="transmembrane region" description="Helical" evidence="19">
    <location>
        <begin position="36"/>
        <end position="55"/>
    </location>
</feature>
<gene>
    <name evidence="19 20" type="primary">cobS</name>
    <name evidence="20" type="ORF">D0Y96_09350</name>
</gene>
<evidence type="ECO:0000256" key="11">
    <source>
        <dbReference type="ARBA" id="ARBA00022842"/>
    </source>
</evidence>
<dbReference type="PANTHER" id="PTHR34148:SF1">
    <property type="entry name" value="ADENOSYLCOBINAMIDE-GDP RIBAZOLETRANSFERASE"/>
    <property type="match status" value="1"/>
</dbReference>
<comment type="pathway">
    <text evidence="3 19">Cofactor biosynthesis; adenosylcobalamin biosynthesis; adenosylcobalamin from cob(II)yrinate a,c-diamide: step 7/7.</text>
</comment>
<dbReference type="EC" id="2.7.8.26" evidence="5 19"/>
<feature type="transmembrane region" description="Helical" evidence="19">
    <location>
        <begin position="137"/>
        <end position="158"/>
    </location>
</feature>
<comment type="function">
    <text evidence="14 19">Joins adenosylcobinamide-GDP and alpha-ribazole to generate adenosylcobalamin (Ado-cobalamin). Also synthesizes adenosylcobalamin 5'-phosphate from adenosylcobinamide-GDP and alpha-ribazole 5'-phosphate.</text>
</comment>
<evidence type="ECO:0000256" key="19">
    <source>
        <dbReference type="HAMAP-Rule" id="MF_00719"/>
    </source>
</evidence>
<dbReference type="Proteomes" id="UP000264702">
    <property type="component" value="Unassembled WGS sequence"/>
</dbReference>
<evidence type="ECO:0000256" key="14">
    <source>
        <dbReference type="ARBA" id="ARBA00025228"/>
    </source>
</evidence>
<comment type="caution">
    <text evidence="20">The sequence shown here is derived from an EMBL/GenBank/DDBJ whole genome shotgun (WGS) entry which is preliminary data.</text>
</comment>
<dbReference type="UniPathway" id="UPA00148">
    <property type="reaction ID" value="UER00238"/>
</dbReference>
<evidence type="ECO:0000256" key="10">
    <source>
        <dbReference type="ARBA" id="ARBA00022692"/>
    </source>
</evidence>
<evidence type="ECO:0000256" key="4">
    <source>
        <dbReference type="ARBA" id="ARBA00010561"/>
    </source>
</evidence>
<keyword evidence="12 19" id="KW-1133">Transmembrane helix</keyword>
<evidence type="ECO:0000256" key="5">
    <source>
        <dbReference type="ARBA" id="ARBA00013200"/>
    </source>
</evidence>
<organism evidence="20 21">
    <name type="scientific">Paracidobacterium acidisoli</name>
    <dbReference type="NCBI Taxonomy" id="2303751"/>
    <lineage>
        <taxon>Bacteria</taxon>
        <taxon>Pseudomonadati</taxon>
        <taxon>Acidobacteriota</taxon>
        <taxon>Terriglobia</taxon>
        <taxon>Terriglobales</taxon>
        <taxon>Acidobacteriaceae</taxon>
        <taxon>Paracidobacterium</taxon>
    </lineage>
</organism>
<dbReference type="NCBIfam" id="TIGR00317">
    <property type="entry name" value="cobS"/>
    <property type="match status" value="1"/>
</dbReference>
<keyword evidence="21" id="KW-1185">Reference proteome</keyword>
<evidence type="ECO:0000256" key="2">
    <source>
        <dbReference type="ARBA" id="ARBA00004651"/>
    </source>
</evidence>
<dbReference type="GO" id="GO:0051073">
    <property type="term" value="F:adenosylcobinamide-GDP ribazoletransferase activity"/>
    <property type="evidence" value="ECO:0007669"/>
    <property type="project" value="UniProtKB-UniRule"/>
</dbReference>
<accession>A0A372IPX3</accession>
<evidence type="ECO:0000256" key="1">
    <source>
        <dbReference type="ARBA" id="ARBA00001946"/>
    </source>
</evidence>
<evidence type="ECO:0000256" key="15">
    <source>
        <dbReference type="ARBA" id="ARBA00032605"/>
    </source>
</evidence>
<comment type="similarity">
    <text evidence="4 19">Belongs to the CobS family.</text>
</comment>
<dbReference type="RefSeq" id="WP_117299098.1">
    <property type="nucleotide sequence ID" value="NZ_QVQT02000003.1"/>
</dbReference>
<dbReference type="Pfam" id="PF02654">
    <property type="entry name" value="CobS"/>
    <property type="match status" value="1"/>
</dbReference>
<evidence type="ECO:0000256" key="13">
    <source>
        <dbReference type="ARBA" id="ARBA00023136"/>
    </source>
</evidence>
<dbReference type="GO" id="GO:0009236">
    <property type="term" value="P:cobalamin biosynthetic process"/>
    <property type="evidence" value="ECO:0007669"/>
    <property type="project" value="UniProtKB-UniRule"/>
</dbReference>
<keyword evidence="11 19" id="KW-0460">Magnesium</keyword>
<keyword evidence="9 19" id="KW-0808">Transferase</keyword>
<keyword evidence="7 19" id="KW-1003">Cell membrane</keyword>
<dbReference type="PANTHER" id="PTHR34148">
    <property type="entry name" value="ADENOSYLCOBINAMIDE-GDP RIBAZOLETRANSFERASE"/>
    <property type="match status" value="1"/>
</dbReference>
<feature type="transmembrane region" description="Helical" evidence="19">
    <location>
        <begin position="109"/>
        <end position="131"/>
    </location>
</feature>
<feature type="transmembrane region" description="Helical" evidence="19">
    <location>
        <begin position="170"/>
        <end position="193"/>
    </location>
</feature>
<evidence type="ECO:0000256" key="12">
    <source>
        <dbReference type="ARBA" id="ARBA00022989"/>
    </source>
</evidence>
<evidence type="ECO:0000313" key="20">
    <source>
        <dbReference type="EMBL" id="RFU16928.1"/>
    </source>
</evidence>
<evidence type="ECO:0000256" key="6">
    <source>
        <dbReference type="ARBA" id="ARBA00015850"/>
    </source>
</evidence>
<comment type="catalytic activity">
    <reaction evidence="17 19">
        <text>alpha-ribazole + adenosylcob(III)inamide-GDP = adenosylcob(III)alamin + GMP + H(+)</text>
        <dbReference type="Rhea" id="RHEA:16049"/>
        <dbReference type="ChEBI" id="CHEBI:10329"/>
        <dbReference type="ChEBI" id="CHEBI:15378"/>
        <dbReference type="ChEBI" id="CHEBI:18408"/>
        <dbReference type="ChEBI" id="CHEBI:58115"/>
        <dbReference type="ChEBI" id="CHEBI:60487"/>
        <dbReference type="EC" id="2.7.8.26"/>
    </reaction>
</comment>